<dbReference type="InterPro" id="IPR024930">
    <property type="entry name" value="Skp_dom_sf"/>
</dbReference>
<name>A0A9D9HEZ3_9BACT</name>
<comment type="similarity">
    <text evidence="1">Belongs to the Skp family.</text>
</comment>
<sequence length="168" mass="19052">MKKIVLALMLVLPLGAFAQSTLKIGYINRNELAQAMPEYNAAMKQLEDLRLTYTTEGQKLQEEAQRKYQEYVAQQDTLDAAIRQYKESELMRLQQSIEEFGRSADTNLQNKNQELMAPIIQKMNQAISQVGDENGFTYIIDNTAGILAYTSQNAIDVMPLVKKKLGIE</sequence>
<reference evidence="5" key="1">
    <citation type="submission" date="2020-10" db="EMBL/GenBank/DDBJ databases">
        <authorList>
            <person name="Gilroy R."/>
        </authorList>
    </citation>
    <scope>NUCLEOTIDE SEQUENCE</scope>
    <source>
        <strain evidence="5">D3-1215</strain>
    </source>
</reference>
<dbReference type="Proteomes" id="UP000823637">
    <property type="component" value="Unassembled WGS sequence"/>
</dbReference>
<dbReference type="SMART" id="SM00935">
    <property type="entry name" value="OmpH"/>
    <property type="match status" value="1"/>
</dbReference>
<evidence type="ECO:0000256" key="2">
    <source>
        <dbReference type="ARBA" id="ARBA00022729"/>
    </source>
</evidence>
<dbReference type="GO" id="GO:0051082">
    <property type="term" value="F:unfolded protein binding"/>
    <property type="evidence" value="ECO:0007669"/>
    <property type="project" value="InterPro"/>
</dbReference>
<dbReference type="InterPro" id="IPR005632">
    <property type="entry name" value="Chaperone_Skp"/>
</dbReference>
<protein>
    <submittedName>
        <fullName evidence="5">OmpH family outer membrane protein</fullName>
    </submittedName>
</protein>
<dbReference type="SUPFAM" id="SSF111384">
    <property type="entry name" value="OmpH-like"/>
    <property type="match status" value="1"/>
</dbReference>
<feature type="chain" id="PRO_5039460389" evidence="4">
    <location>
        <begin position="19"/>
        <end position="168"/>
    </location>
</feature>
<proteinExistence type="inferred from homology"/>
<keyword evidence="2 4" id="KW-0732">Signal</keyword>
<feature type="signal peptide" evidence="4">
    <location>
        <begin position="1"/>
        <end position="18"/>
    </location>
</feature>
<dbReference type="GO" id="GO:0050821">
    <property type="term" value="P:protein stabilization"/>
    <property type="evidence" value="ECO:0007669"/>
    <property type="project" value="TreeGrafter"/>
</dbReference>
<reference evidence="5" key="2">
    <citation type="journal article" date="2021" name="PeerJ">
        <title>Extensive microbial diversity within the chicken gut microbiome revealed by metagenomics and culture.</title>
        <authorList>
            <person name="Gilroy R."/>
            <person name="Ravi A."/>
            <person name="Getino M."/>
            <person name="Pursley I."/>
            <person name="Horton D.L."/>
            <person name="Alikhan N.F."/>
            <person name="Baker D."/>
            <person name="Gharbi K."/>
            <person name="Hall N."/>
            <person name="Watson M."/>
            <person name="Adriaenssens E.M."/>
            <person name="Foster-Nyarko E."/>
            <person name="Jarju S."/>
            <person name="Secka A."/>
            <person name="Antonio M."/>
            <person name="Oren A."/>
            <person name="Chaudhuri R.R."/>
            <person name="La Ragione R."/>
            <person name="Hildebrand F."/>
            <person name="Pallen M.J."/>
        </authorList>
    </citation>
    <scope>NUCLEOTIDE SEQUENCE</scope>
    <source>
        <strain evidence="5">D3-1215</strain>
    </source>
</reference>
<gene>
    <name evidence="5" type="ORF">IAC32_06350</name>
</gene>
<evidence type="ECO:0000256" key="3">
    <source>
        <dbReference type="SAM" id="Coils"/>
    </source>
</evidence>
<dbReference type="Gene3D" id="3.30.910.20">
    <property type="entry name" value="Skp domain"/>
    <property type="match status" value="1"/>
</dbReference>
<dbReference type="PANTHER" id="PTHR35089:SF1">
    <property type="entry name" value="CHAPERONE PROTEIN SKP"/>
    <property type="match status" value="1"/>
</dbReference>
<evidence type="ECO:0000256" key="1">
    <source>
        <dbReference type="ARBA" id="ARBA00009091"/>
    </source>
</evidence>
<evidence type="ECO:0000256" key="4">
    <source>
        <dbReference type="SAM" id="SignalP"/>
    </source>
</evidence>
<evidence type="ECO:0000313" key="6">
    <source>
        <dbReference type="Proteomes" id="UP000823637"/>
    </source>
</evidence>
<dbReference type="AlphaFoldDB" id="A0A9D9HEZ3"/>
<dbReference type="Pfam" id="PF03938">
    <property type="entry name" value="OmpH"/>
    <property type="match status" value="1"/>
</dbReference>
<dbReference type="GO" id="GO:0005829">
    <property type="term" value="C:cytosol"/>
    <property type="evidence" value="ECO:0007669"/>
    <property type="project" value="TreeGrafter"/>
</dbReference>
<evidence type="ECO:0000313" key="5">
    <source>
        <dbReference type="EMBL" id="MBO8447347.1"/>
    </source>
</evidence>
<organism evidence="5 6">
    <name type="scientific">Candidatus Enterocola intestinipullorum</name>
    <dbReference type="NCBI Taxonomy" id="2840783"/>
    <lineage>
        <taxon>Bacteria</taxon>
        <taxon>Pseudomonadati</taxon>
        <taxon>Bacteroidota</taxon>
        <taxon>Bacteroidia</taxon>
        <taxon>Bacteroidales</taxon>
        <taxon>Candidatus Enterocola</taxon>
    </lineage>
</organism>
<dbReference type="EMBL" id="JADIMR010000094">
    <property type="protein sequence ID" value="MBO8447347.1"/>
    <property type="molecule type" value="Genomic_DNA"/>
</dbReference>
<accession>A0A9D9HEZ3</accession>
<feature type="coiled-coil region" evidence="3">
    <location>
        <begin position="29"/>
        <end position="63"/>
    </location>
</feature>
<comment type="caution">
    <text evidence="5">The sequence shown here is derived from an EMBL/GenBank/DDBJ whole genome shotgun (WGS) entry which is preliminary data.</text>
</comment>
<keyword evidence="3" id="KW-0175">Coiled coil</keyword>
<dbReference type="PANTHER" id="PTHR35089">
    <property type="entry name" value="CHAPERONE PROTEIN SKP"/>
    <property type="match status" value="1"/>
</dbReference>